<gene>
    <name evidence="1" type="ORF">AMECASPLE_001649</name>
</gene>
<keyword evidence="2" id="KW-1185">Reference proteome</keyword>
<organism evidence="1 2">
    <name type="scientific">Ameca splendens</name>
    <dbReference type="NCBI Taxonomy" id="208324"/>
    <lineage>
        <taxon>Eukaryota</taxon>
        <taxon>Metazoa</taxon>
        <taxon>Chordata</taxon>
        <taxon>Craniata</taxon>
        <taxon>Vertebrata</taxon>
        <taxon>Euteleostomi</taxon>
        <taxon>Actinopterygii</taxon>
        <taxon>Neopterygii</taxon>
        <taxon>Teleostei</taxon>
        <taxon>Neoteleostei</taxon>
        <taxon>Acanthomorphata</taxon>
        <taxon>Ovalentaria</taxon>
        <taxon>Atherinomorphae</taxon>
        <taxon>Cyprinodontiformes</taxon>
        <taxon>Goodeidae</taxon>
        <taxon>Ameca</taxon>
    </lineage>
</organism>
<accession>A0ABV0YK49</accession>
<evidence type="ECO:0000313" key="1">
    <source>
        <dbReference type="EMBL" id="MEQ2294203.1"/>
    </source>
</evidence>
<reference evidence="1 2" key="1">
    <citation type="submission" date="2021-06" db="EMBL/GenBank/DDBJ databases">
        <authorList>
            <person name="Palmer J.M."/>
        </authorList>
    </citation>
    <scope>NUCLEOTIDE SEQUENCE [LARGE SCALE GENOMIC DNA]</scope>
    <source>
        <strain evidence="1 2">AS_MEX2019</strain>
        <tissue evidence="1">Muscle</tissue>
    </source>
</reference>
<dbReference type="Proteomes" id="UP001469553">
    <property type="component" value="Unassembled WGS sequence"/>
</dbReference>
<sequence length="106" mass="11777">MMKVTRAFDHLSHCFFALNLSLHTFRASQTNISQINKIYSLSNSLRQGCPSSVLMSPNFSAAFGYIFSSTHLSQMNGLLPSICRAEWLAYEGIHPFDSGVLEQGCV</sequence>
<comment type="caution">
    <text evidence="1">The sequence shown here is derived from an EMBL/GenBank/DDBJ whole genome shotgun (WGS) entry which is preliminary data.</text>
</comment>
<name>A0ABV0YK49_9TELE</name>
<dbReference type="EMBL" id="JAHRIP010037675">
    <property type="protein sequence ID" value="MEQ2294203.1"/>
    <property type="molecule type" value="Genomic_DNA"/>
</dbReference>
<evidence type="ECO:0000313" key="2">
    <source>
        <dbReference type="Proteomes" id="UP001469553"/>
    </source>
</evidence>
<protein>
    <submittedName>
        <fullName evidence="1">Uncharacterized protein</fullName>
    </submittedName>
</protein>
<proteinExistence type="predicted"/>